<evidence type="ECO:0000256" key="1">
    <source>
        <dbReference type="ARBA" id="ARBA00004117"/>
    </source>
</evidence>
<dbReference type="InterPro" id="IPR013556">
    <property type="entry name" value="Flag_M-ring_C"/>
</dbReference>
<comment type="subcellular location">
    <subcellularLocation>
        <location evidence="1 9">Bacterial flagellum basal body</location>
    </subcellularLocation>
    <subcellularLocation>
        <location evidence="2">Cell membrane</location>
        <topology evidence="2">Multi-pass membrane protein</topology>
    </subcellularLocation>
</comment>
<dbReference type="eggNOG" id="COG1766">
    <property type="taxonomic scope" value="Bacteria"/>
</dbReference>
<evidence type="ECO:0000256" key="10">
    <source>
        <dbReference type="SAM" id="MobiDB-lite"/>
    </source>
</evidence>
<gene>
    <name evidence="14" type="primary">fliF</name>
    <name evidence="14" type="ordered locus">Dshi_3264</name>
</gene>
<keyword evidence="7 11" id="KW-0472">Membrane</keyword>
<dbReference type="Pfam" id="PF01514">
    <property type="entry name" value="YscJ_FliF"/>
    <property type="match status" value="1"/>
</dbReference>
<dbReference type="GO" id="GO:0005886">
    <property type="term" value="C:plasma membrane"/>
    <property type="evidence" value="ECO:0007669"/>
    <property type="project" value="UniProtKB-SubCell"/>
</dbReference>
<evidence type="ECO:0000256" key="5">
    <source>
        <dbReference type="ARBA" id="ARBA00022692"/>
    </source>
</evidence>
<feature type="compositionally biased region" description="Basic and acidic residues" evidence="10">
    <location>
        <begin position="309"/>
        <end position="323"/>
    </location>
</feature>
<dbReference type="GO" id="GO:0003774">
    <property type="term" value="F:cytoskeletal motor activity"/>
    <property type="evidence" value="ECO:0007669"/>
    <property type="project" value="InterPro"/>
</dbReference>
<dbReference type="Gene3D" id="3.30.300.30">
    <property type="match status" value="1"/>
</dbReference>
<evidence type="ECO:0000256" key="6">
    <source>
        <dbReference type="ARBA" id="ARBA00022989"/>
    </source>
</evidence>
<dbReference type="PANTHER" id="PTHR30046">
    <property type="entry name" value="FLAGELLAR M-RING PROTEIN"/>
    <property type="match status" value="1"/>
</dbReference>
<evidence type="ECO:0000256" key="2">
    <source>
        <dbReference type="ARBA" id="ARBA00004651"/>
    </source>
</evidence>
<evidence type="ECO:0000256" key="3">
    <source>
        <dbReference type="ARBA" id="ARBA00007971"/>
    </source>
</evidence>
<dbReference type="HOGENOM" id="CLU_028108_4_1_5"/>
<evidence type="ECO:0000256" key="9">
    <source>
        <dbReference type="PIRNR" id="PIRNR004862"/>
    </source>
</evidence>
<dbReference type="GO" id="GO:0009431">
    <property type="term" value="C:bacterial-type flagellum basal body, MS ring"/>
    <property type="evidence" value="ECO:0007669"/>
    <property type="project" value="InterPro"/>
</dbReference>
<organism evidence="14 15">
    <name type="scientific">Dinoroseobacter shibae (strain DSM 16493 / NCIMB 14021 / DFL 12)</name>
    <dbReference type="NCBI Taxonomy" id="398580"/>
    <lineage>
        <taxon>Bacteria</taxon>
        <taxon>Pseudomonadati</taxon>
        <taxon>Pseudomonadota</taxon>
        <taxon>Alphaproteobacteria</taxon>
        <taxon>Rhodobacterales</taxon>
        <taxon>Roseobacteraceae</taxon>
        <taxon>Dinoroseobacter</taxon>
    </lineage>
</organism>
<dbReference type="Proteomes" id="UP000006833">
    <property type="component" value="Chromosome"/>
</dbReference>
<evidence type="ECO:0000256" key="4">
    <source>
        <dbReference type="ARBA" id="ARBA00022475"/>
    </source>
</evidence>
<keyword evidence="14" id="KW-0969">Cilium</keyword>
<dbReference type="NCBIfam" id="TIGR00206">
    <property type="entry name" value="fliF"/>
    <property type="match status" value="1"/>
</dbReference>
<feature type="domain" description="Flagellar M-ring N-terminal" evidence="12">
    <location>
        <begin position="41"/>
        <end position="205"/>
    </location>
</feature>
<dbReference type="InterPro" id="IPR045851">
    <property type="entry name" value="AMP-bd_C_sf"/>
</dbReference>
<reference evidence="15" key="1">
    <citation type="journal article" date="2010" name="ISME J.">
        <title>The complete genome sequence of the algal symbiont Dinoroseobacter shibae: a hitchhiker's guide to life in the sea.</title>
        <authorList>
            <person name="Wagner-Dobler I."/>
            <person name="Ballhausen B."/>
            <person name="Berger M."/>
            <person name="Brinkhoff T."/>
            <person name="Buchholz I."/>
            <person name="Bunk B."/>
            <person name="Cypionka H."/>
            <person name="Daniel R."/>
            <person name="Drepper T."/>
            <person name="Gerdts G."/>
            <person name="Hahnke S."/>
            <person name="Han C."/>
            <person name="Jahn D."/>
            <person name="Kalhoefer D."/>
            <person name="Kiss H."/>
            <person name="Klenk H.P."/>
            <person name="Kyrpides N."/>
            <person name="Liebl W."/>
            <person name="Liesegang H."/>
            <person name="Meincke L."/>
            <person name="Pati A."/>
            <person name="Petersen J."/>
            <person name="Piekarski T."/>
            <person name="Pommerenke C."/>
            <person name="Pradella S."/>
            <person name="Pukall R."/>
            <person name="Rabus R."/>
            <person name="Stackebrandt E."/>
            <person name="Thole S."/>
            <person name="Thompson L."/>
            <person name="Tielen P."/>
            <person name="Tomasch J."/>
            <person name="von Jan M."/>
            <person name="Wanphrut N."/>
            <person name="Wichels A."/>
            <person name="Zech H."/>
            <person name="Simon M."/>
        </authorList>
    </citation>
    <scope>NUCLEOTIDE SEQUENCE [LARGE SCALE GENOMIC DNA]</scope>
    <source>
        <strain evidence="15">DSM 16493 / NCIMB 14021 / DFL 12</strain>
    </source>
</reference>
<comment type="function">
    <text evidence="9">The M ring may be actively involved in energy transduction.</text>
</comment>
<dbReference type="InterPro" id="IPR000067">
    <property type="entry name" value="FlgMring_FliF"/>
</dbReference>
<comment type="similarity">
    <text evidence="3 9">Belongs to the FliF family.</text>
</comment>
<dbReference type="EMBL" id="CP000830">
    <property type="protein sequence ID" value="ABV94997.1"/>
    <property type="molecule type" value="Genomic_DNA"/>
</dbReference>
<dbReference type="KEGG" id="dsh:Dshi_3264"/>
<dbReference type="GO" id="GO:0071973">
    <property type="term" value="P:bacterial-type flagellum-dependent cell motility"/>
    <property type="evidence" value="ECO:0007669"/>
    <property type="project" value="InterPro"/>
</dbReference>
<evidence type="ECO:0000259" key="12">
    <source>
        <dbReference type="Pfam" id="PF01514"/>
    </source>
</evidence>
<keyword evidence="15" id="KW-1185">Reference proteome</keyword>
<evidence type="ECO:0000313" key="14">
    <source>
        <dbReference type="EMBL" id="ABV94997.1"/>
    </source>
</evidence>
<evidence type="ECO:0000256" key="11">
    <source>
        <dbReference type="SAM" id="Phobius"/>
    </source>
</evidence>
<feature type="transmembrane region" description="Helical" evidence="11">
    <location>
        <begin position="425"/>
        <end position="443"/>
    </location>
</feature>
<name>A8LMS2_DINSH</name>
<evidence type="ECO:0000313" key="15">
    <source>
        <dbReference type="Proteomes" id="UP000006833"/>
    </source>
</evidence>
<keyword evidence="14" id="KW-0966">Cell projection</keyword>
<dbReference type="Pfam" id="PF08345">
    <property type="entry name" value="YscJ_FliF_C"/>
    <property type="match status" value="1"/>
</dbReference>
<dbReference type="PANTHER" id="PTHR30046:SF0">
    <property type="entry name" value="FLAGELLAR M-RING PROTEIN"/>
    <property type="match status" value="1"/>
</dbReference>
<feature type="region of interest" description="Disordered" evidence="10">
    <location>
        <begin position="271"/>
        <end position="323"/>
    </location>
</feature>
<dbReference type="InterPro" id="IPR006182">
    <property type="entry name" value="FliF_N_dom"/>
</dbReference>
<evidence type="ECO:0000259" key="13">
    <source>
        <dbReference type="Pfam" id="PF08345"/>
    </source>
</evidence>
<accession>A8LMS2</accession>
<proteinExistence type="inferred from homology"/>
<feature type="domain" description="Flagellar M-ring C-terminal" evidence="13">
    <location>
        <begin position="238"/>
        <end position="399"/>
    </location>
</feature>
<feature type="compositionally biased region" description="Polar residues" evidence="10">
    <location>
        <begin position="281"/>
        <end position="298"/>
    </location>
</feature>
<keyword evidence="6 11" id="KW-1133">Transmembrane helix</keyword>
<dbReference type="PRINTS" id="PR01009">
    <property type="entry name" value="FLGMRINGFLIF"/>
</dbReference>
<evidence type="ECO:0000256" key="7">
    <source>
        <dbReference type="ARBA" id="ARBA00023136"/>
    </source>
</evidence>
<protein>
    <recommendedName>
        <fullName evidence="9">Flagellar M-ring protein</fullName>
    </recommendedName>
</protein>
<evidence type="ECO:0000256" key="8">
    <source>
        <dbReference type="ARBA" id="ARBA00023143"/>
    </source>
</evidence>
<keyword evidence="14" id="KW-0282">Flagellum</keyword>
<keyword evidence="5 11" id="KW-0812">Transmembrane</keyword>
<sequence>MAMEQIRTTWTGLGLRNQLIAIAAVLGVFGALLALSRTALAPDYALLYSGLEPAAAGEVIANLEQRGIAHQVRGTGIYVDRAQQDRLRIALAAEGLPAAGGAGYELLDSLSGFGTTSQMFDAAYWRAKEGELARTIASSASVRSARVHVSAASSRPFEARKEPTASVFLTPARGSLSGGQADALRYLVSSAIAGMRPENVSIIDAVSGTMLTGEGPASAIAEQTTKADALKLRIERLLEARVGVGNAFVEVNIETERDRERIVERVFDPNGTVPVSRETTESTLQSSRDSEGSVSVASNLPDGDANAESAKDAQNETETRERINYEVSETQREIERGPGATKRLTVAVLVNGIPSVSEDGTVSFTPRPDREMADLEELVKSTVGFDETRGDVITLRSMEMPGSAAPDPVESSGWFAPQPVDTMSVIQIAALALVTLFLGLFVLRPILKSAPAQAQLPAAETAGLPAPAGSATRAGETGSNLVARLQQSAGTAAKEATPEVLSGEISTDASDVAAAARTLTSQDEERDPVTRLRQLIKERETETIEILSSWINENEEVR</sequence>
<keyword evidence="8 9" id="KW-0975">Bacterial flagellum</keyword>
<keyword evidence="4" id="KW-1003">Cell membrane</keyword>
<dbReference type="InterPro" id="IPR043427">
    <property type="entry name" value="YscJ/FliF"/>
</dbReference>
<dbReference type="AlphaFoldDB" id="A8LMS2"/>
<dbReference type="PIRSF" id="PIRSF004862">
    <property type="entry name" value="FliF"/>
    <property type="match status" value="1"/>
</dbReference>
<feature type="transmembrane region" description="Helical" evidence="11">
    <location>
        <begin position="20"/>
        <end position="40"/>
    </location>
</feature>
<dbReference type="STRING" id="398580.Dshi_3264"/>